<organism evidence="3 4">
    <name type="scientific">Monilinia vaccinii-corymbosi</name>
    <dbReference type="NCBI Taxonomy" id="61207"/>
    <lineage>
        <taxon>Eukaryota</taxon>
        <taxon>Fungi</taxon>
        <taxon>Dikarya</taxon>
        <taxon>Ascomycota</taxon>
        <taxon>Pezizomycotina</taxon>
        <taxon>Leotiomycetes</taxon>
        <taxon>Helotiales</taxon>
        <taxon>Sclerotiniaceae</taxon>
        <taxon>Monilinia</taxon>
    </lineage>
</organism>
<name>A0A8A3PJ65_9HELO</name>
<protein>
    <recommendedName>
        <fullName evidence="5">Phosphatidylserine decarboxylase</fullName>
    </recommendedName>
</protein>
<dbReference type="PANTHER" id="PTHR10067">
    <property type="entry name" value="PHOSPHATIDYLSERINE DECARBOXYLASE"/>
    <property type="match status" value="1"/>
</dbReference>
<dbReference type="GO" id="GO:0004609">
    <property type="term" value="F:phosphatidylserine decarboxylase activity"/>
    <property type="evidence" value="ECO:0007669"/>
    <property type="project" value="InterPro"/>
</dbReference>
<gene>
    <name evidence="3" type="ORF">DSL72_007985</name>
</gene>
<evidence type="ECO:0000256" key="1">
    <source>
        <dbReference type="ARBA" id="ARBA00022793"/>
    </source>
</evidence>
<keyword evidence="4" id="KW-1185">Reference proteome</keyword>
<dbReference type="Proteomes" id="UP000672032">
    <property type="component" value="Chromosome 5"/>
</dbReference>
<evidence type="ECO:0000313" key="3">
    <source>
        <dbReference type="EMBL" id="QSZ35120.1"/>
    </source>
</evidence>
<reference evidence="3" key="1">
    <citation type="submission" date="2020-10" db="EMBL/GenBank/DDBJ databases">
        <title>Genome Sequence of Monilinia vaccinii-corymbosi Sheds Light on Mummy Berry Disease Infection of Blueberry and Mating Type.</title>
        <authorList>
            <person name="Yow A.G."/>
            <person name="Zhang Y."/>
            <person name="Bansal K."/>
            <person name="Eacker S.M."/>
            <person name="Sullivan S."/>
            <person name="Liachko I."/>
            <person name="Cubeta M.A."/>
            <person name="Rollins J.A."/>
            <person name="Ashrafi H."/>
        </authorList>
    </citation>
    <scope>NUCLEOTIDE SEQUENCE</scope>
    <source>
        <strain evidence="3">RL-1</strain>
    </source>
</reference>
<dbReference type="EMBL" id="CP063409">
    <property type="protein sequence ID" value="QSZ35120.1"/>
    <property type="molecule type" value="Genomic_DNA"/>
</dbReference>
<dbReference type="PANTHER" id="PTHR10067:SF13">
    <property type="entry name" value="PHOSPHATIDYLSERINE DECARBOXYLASE"/>
    <property type="match status" value="1"/>
</dbReference>
<evidence type="ECO:0000256" key="2">
    <source>
        <dbReference type="ARBA" id="ARBA00023239"/>
    </source>
</evidence>
<proteinExistence type="predicted"/>
<dbReference type="GO" id="GO:0008654">
    <property type="term" value="P:phospholipid biosynthetic process"/>
    <property type="evidence" value="ECO:0007669"/>
    <property type="project" value="InterPro"/>
</dbReference>
<evidence type="ECO:0008006" key="5">
    <source>
        <dbReference type="Google" id="ProtNLM"/>
    </source>
</evidence>
<sequence length="411" mass="46144">MSIYHPIIAELRDELLSDVHDLDTAVKNALKFNIPEMATYGIDSGEGFLKFADWLIRGWVPTESTSGRDIYYIICIFYFVLAQEPLGGRQTSISPKNANKPLSPLSGWLVRFARTIGESMSKPESWNETSLKSFSNCPKCRVFEAEDPSNWKNFNQFFHRRLKKPRDIDSPDDDRTVVFPVDATFAGNYSITDESEVIIKHLPWKVTDLLGKYGQHKVPGSNNKTTYGELFKGGVWSHSFLNTYNYHRQHAPVSGKVEVMDIIEGATYIEISVNTDEKADGHNRLSTHRPKDGKPAGVDTLQVSCDSGYQFLQTRGLIIINNEKLGRVAVMPIGMAFVSSVNLHTELLGKTIKKGDEISYFAYGGSDCVVMFEEKAKVSNFPKMDAEHFYGKAFCKSNYIEADTAKTAGLE</sequence>
<keyword evidence="1" id="KW-0210">Decarboxylase</keyword>
<evidence type="ECO:0000313" key="4">
    <source>
        <dbReference type="Proteomes" id="UP000672032"/>
    </source>
</evidence>
<dbReference type="Pfam" id="PF02666">
    <property type="entry name" value="PS_Dcarbxylase"/>
    <property type="match status" value="1"/>
</dbReference>
<dbReference type="AlphaFoldDB" id="A0A8A3PJ65"/>
<dbReference type="InterPro" id="IPR003817">
    <property type="entry name" value="PS_Dcarbxylase"/>
</dbReference>
<dbReference type="OrthoDB" id="5973539at2759"/>
<accession>A0A8A3PJ65</accession>
<keyword evidence="2" id="KW-0456">Lyase</keyword>